<evidence type="ECO:0000256" key="5">
    <source>
        <dbReference type="ARBA" id="ARBA00023239"/>
    </source>
</evidence>
<keyword evidence="6" id="KW-0963">Cytoplasm</keyword>
<comment type="catalytic activity">
    <reaction evidence="6 7">
        <text>D-erythro-1-(imidazol-4-yl)glycerol 3-phosphate = 3-(imidazol-4-yl)-2-oxopropyl phosphate + H2O</text>
        <dbReference type="Rhea" id="RHEA:11040"/>
        <dbReference type="ChEBI" id="CHEBI:15377"/>
        <dbReference type="ChEBI" id="CHEBI:57766"/>
        <dbReference type="ChEBI" id="CHEBI:58278"/>
        <dbReference type="EC" id="4.2.1.19"/>
    </reaction>
</comment>
<evidence type="ECO:0000256" key="7">
    <source>
        <dbReference type="RuleBase" id="RU000599"/>
    </source>
</evidence>
<dbReference type="CDD" id="cd07914">
    <property type="entry name" value="IGPD"/>
    <property type="match status" value="1"/>
</dbReference>
<evidence type="ECO:0000256" key="6">
    <source>
        <dbReference type="HAMAP-Rule" id="MF_00076"/>
    </source>
</evidence>
<comment type="pathway">
    <text evidence="1 6 7">Amino-acid biosynthesis; L-histidine biosynthesis; L-histidine from 5-phospho-alpha-D-ribose 1-diphosphate: step 6/9.</text>
</comment>
<organism evidence="8 10">
    <name type="scientific">Commensalibacter communis</name>
    <dbReference type="NCBI Taxonomy" id="2972786"/>
    <lineage>
        <taxon>Bacteria</taxon>
        <taxon>Pseudomonadati</taxon>
        <taxon>Pseudomonadota</taxon>
        <taxon>Alphaproteobacteria</taxon>
        <taxon>Acetobacterales</taxon>
        <taxon>Acetobacteraceae</taxon>
    </lineage>
</organism>
<dbReference type="Gene3D" id="3.30.230.40">
    <property type="entry name" value="Imidazole glycerol phosphate dehydratase, domain 1"/>
    <property type="match status" value="2"/>
</dbReference>
<dbReference type="GO" id="GO:0000105">
    <property type="term" value="P:L-histidine biosynthetic process"/>
    <property type="evidence" value="ECO:0007669"/>
    <property type="project" value="UniProtKB-UniRule"/>
</dbReference>
<dbReference type="SUPFAM" id="SSF54211">
    <property type="entry name" value="Ribosomal protein S5 domain 2-like"/>
    <property type="match status" value="2"/>
</dbReference>
<dbReference type="AlphaFoldDB" id="A0A9W4TN21"/>
<keyword evidence="3 6" id="KW-0028">Amino-acid biosynthesis</keyword>
<dbReference type="FunFam" id="3.30.230.40:FF:000003">
    <property type="entry name" value="Imidazoleglycerol-phosphate dehydratase HisB"/>
    <property type="match status" value="1"/>
</dbReference>
<dbReference type="InterPro" id="IPR020565">
    <property type="entry name" value="ImidazoleglycerP_deHydtase_CS"/>
</dbReference>
<comment type="similarity">
    <text evidence="6 7">Belongs to the imidazoleglycerol-phosphate dehydratase family.</text>
</comment>
<evidence type="ECO:0000256" key="2">
    <source>
        <dbReference type="ARBA" id="ARBA00016664"/>
    </source>
</evidence>
<accession>A0A9W4TN21</accession>
<dbReference type="InterPro" id="IPR020568">
    <property type="entry name" value="Ribosomal_Su5_D2-typ_SF"/>
</dbReference>
<evidence type="ECO:0000313" key="9">
    <source>
        <dbReference type="EMBL" id="CAI3934437.1"/>
    </source>
</evidence>
<gene>
    <name evidence="6" type="primary">hisB</name>
    <name evidence="9" type="ORF">R53529_LOCUS725</name>
    <name evidence="8" type="ORF">R53530_LOCUS376</name>
</gene>
<name>A0A9W4TN21_9PROT</name>
<dbReference type="PROSITE" id="PS00955">
    <property type="entry name" value="IGP_DEHYDRATASE_2"/>
    <property type="match status" value="1"/>
</dbReference>
<dbReference type="NCBIfam" id="NF002111">
    <property type="entry name" value="PRK00951.2-1"/>
    <property type="match status" value="1"/>
</dbReference>
<keyword evidence="11" id="KW-1185">Reference proteome</keyword>
<dbReference type="NCBIfam" id="NF002114">
    <property type="entry name" value="PRK00951.2-4"/>
    <property type="match status" value="1"/>
</dbReference>
<dbReference type="Proteomes" id="UP001154259">
    <property type="component" value="Unassembled WGS sequence"/>
</dbReference>
<comment type="subcellular location">
    <subcellularLocation>
        <location evidence="6 7">Cytoplasm</location>
    </subcellularLocation>
</comment>
<dbReference type="InterPro" id="IPR000807">
    <property type="entry name" value="ImidazoleglycerolP_deHydtase"/>
</dbReference>
<dbReference type="EMBL" id="CAMXCS010000001">
    <property type="protein sequence ID" value="CAI3934437.1"/>
    <property type="molecule type" value="Genomic_DNA"/>
</dbReference>
<dbReference type="Proteomes" id="UP001154255">
    <property type="component" value="Unassembled WGS sequence"/>
</dbReference>
<keyword evidence="4 6" id="KW-0368">Histidine biosynthesis</keyword>
<dbReference type="Pfam" id="PF00475">
    <property type="entry name" value="IGPD"/>
    <property type="match status" value="1"/>
</dbReference>
<evidence type="ECO:0000256" key="1">
    <source>
        <dbReference type="ARBA" id="ARBA00005047"/>
    </source>
</evidence>
<dbReference type="FunFam" id="3.30.230.40:FF:000001">
    <property type="entry name" value="Imidazoleglycerol-phosphate dehydratase HisB"/>
    <property type="match status" value="1"/>
</dbReference>
<dbReference type="GO" id="GO:0004424">
    <property type="term" value="F:imidazoleglycerol-phosphate dehydratase activity"/>
    <property type="evidence" value="ECO:0007669"/>
    <property type="project" value="UniProtKB-UniRule"/>
</dbReference>
<evidence type="ECO:0000256" key="4">
    <source>
        <dbReference type="ARBA" id="ARBA00023102"/>
    </source>
</evidence>
<evidence type="ECO:0000313" key="11">
    <source>
        <dbReference type="Proteomes" id="UP001154259"/>
    </source>
</evidence>
<reference evidence="8" key="1">
    <citation type="submission" date="2022-10" db="EMBL/GenBank/DDBJ databases">
        <authorList>
            <person name="Botero Cardona J."/>
        </authorList>
    </citation>
    <scope>NUCLEOTIDE SEQUENCE</scope>
    <source>
        <strain evidence="8">LMG 31819</strain>
        <strain evidence="9">R-53529</strain>
    </source>
</reference>
<evidence type="ECO:0000313" key="8">
    <source>
        <dbReference type="EMBL" id="CAI3926534.1"/>
    </source>
</evidence>
<dbReference type="HAMAP" id="MF_00076">
    <property type="entry name" value="HisB"/>
    <property type="match status" value="1"/>
</dbReference>
<sequence>MDTESFMTQQRQTSIHRQTSETDIQLTLNIDGTGKSNINTGIGFFDHMLTALSKHSLFDLDLVVKGDLHIDDHHSVEDTGIALGQAFRQVIGDKKGICRFGQATVPLDEALSEVIIDISGRPYLAWDVSFPTQKIGQMDTELFEEFFRGFVMSAHINLHAIRRAGRNSHHIAEATFKATARALRCACELDARALNNIPSTKGVL</sequence>
<dbReference type="NCBIfam" id="NF002109">
    <property type="entry name" value="PRK00951.1-5"/>
    <property type="match status" value="1"/>
</dbReference>
<dbReference type="PANTHER" id="PTHR23133">
    <property type="entry name" value="IMIDAZOLEGLYCEROL-PHOSPHATE DEHYDRATASE HIS7"/>
    <property type="match status" value="1"/>
</dbReference>
<evidence type="ECO:0000256" key="3">
    <source>
        <dbReference type="ARBA" id="ARBA00022605"/>
    </source>
</evidence>
<proteinExistence type="inferred from homology"/>
<dbReference type="EMBL" id="CAMXCM010000001">
    <property type="protein sequence ID" value="CAI3926534.1"/>
    <property type="molecule type" value="Genomic_DNA"/>
</dbReference>
<protein>
    <recommendedName>
        <fullName evidence="2 6">Imidazoleglycerol-phosphate dehydratase</fullName>
        <shortName evidence="6">IGPD</shortName>
        <ecNumber evidence="6 7">4.2.1.19</ecNumber>
    </recommendedName>
</protein>
<evidence type="ECO:0000313" key="10">
    <source>
        <dbReference type="Proteomes" id="UP001154255"/>
    </source>
</evidence>
<dbReference type="PROSITE" id="PS00954">
    <property type="entry name" value="IGP_DEHYDRATASE_1"/>
    <property type="match status" value="1"/>
</dbReference>
<keyword evidence="5 6" id="KW-0456">Lyase</keyword>
<dbReference type="GO" id="GO:0005737">
    <property type="term" value="C:cytoplasm"/>
    <property type="evidence" value="ECO:0007669"/>
    <property type="project" value="UniProtKB-SubCell"/>
</dbReference>
<comment type="caution">
    <text evidence="8">The sequence shown here is derived from an EMBL/GenBank/DDBJ whole genome shotgun (WGS) entry which is preliminary data.</text>
</comment>
<dbReference type="EC" id="4.2.1.19" evidence="6 7"/>
<dbReference type="PANTHER" id="PTHR23133:SF2">
    <property type="entry name" value="IMIDAZOLEGLYCEROL-PHOSPHATE DEHYDRATASE"/>
    <property type="match status" value="1"/>
</dbReference>
<dbReference type="InterPro" id="IPR038494">
    <property type="entry name" value="IGPD_sf"/>
</dbReference>